<evidence type="ECO:0000256" key="4">
    <source>
        <dbReference type="SAM" id="MobiDB-lite"/>
    </source>
</evidence>
<dbReference type="AlphaFoldDB" id="A0AAN8UUW7"/>
<dbReference type="Pfam" id="PF20669">
    <property type="entry name" value="Exo70_N"/>
    <property type="match status" value="1"/>
</dbReference>
<proteinExistence type="inferred from homology"/>
<comment type="function">
    <text evidence="3">Component of the exocyst complex.</text>
</comment>
<reference evidence="6 7" key="1">
    <citation type="submission" date="2023-12" db="EMBL/GenBank/DDBJ databases">
        <title>A high-quality genome assembly for Dillenia turbinata (Dilleniales).</title>
        <authorList>
            <person name="Chanderbali A."/>
        </authorList>
    </citation>
    <scope>NUCLEOTIDE SEQUENCE [LARGE SCALE GENOMIC DNA]</scope>
    <source>
        <strain evidence="6">LSX21</strain>
        <tissue evidence="6">Leaf</tissue>
    </source>
</reference>
<keyword evidence="3" id="KW-0653">Protein transport</keyword>
<feature type="region of interest" description="Disordered" evidence="4">
    <location>
        <begin position="471"/>
        <end position="510"/>
    </location>
</feature>
<keyword evidence="3" id="KW-0268">Exocytosis</keyword>
<evidence type="ECO:0000256" key="1">
    <source>
        <dbReference type="ARBA" id="ARBA00006756"/>
    </source>
</evidence>
<dbReference type="EMBL" id="JBAMMX010000019">
    <property type="protein sequence ID" value="KAK6922450.1"/>
    <property type="molecule type" value="Genomic_DNA"/>
</dbReference>
<dbReference type="PANTHER" id="PTHR12542:SF127">
    <property type="entry name" value="EXOCYST COMPLEX COMPONENT EXO70C1"/>
    <property type="match status" value="1"/>
</dbReference>
<evidence type="ECO:0000256" key="3">
    <source>
        <dbReference type="RuleBase" id="RU365026"/>
    </source>
</evidence>
<evidence type="ECO:0000313" key="7">
    <source>
        <dbReference type="Proteomes" id="UP001370490"/>
    </source>
</evidence>
<dbReference type="PANTHER" id="PTHR12542">
    <property type="entry name" value="EXOCYST COMPLEX PROTEIN EXO70"/>
    <property type="match status" value="1"/>
</dbReference>
<gene>
    <name evidence="6" type="ORF">RJ641_012957</name>
</gene>
<comment type="caution">
    <text evidence="6">The sequence shown here is derived from an EMBL/GenBank/DDBJ whole genome shotgun (WGS) entry which is preliminary data.</text>
</comment>
<dbReference type="GO" id="GO:0006887">
    <property type="term" value="P:exocytosis"/>
    <property type="evidence" value="ECO:0007669"/>
    <property type="project" value="UniProtKB-KW"/>
</dbReference>
<feature type="compositionally biased region" description="Low complexity" evidence="4">
    <location>
        <begin position="208"/>
        <end position="223"/>
    </location>
</feature>
<accession>A0AAN8UUW7</accession>
<dbReference type="GO" id="GO:0005546">
    <property type="term" value="F:phosphatidylinositol-4,5-bisphosphate binding"/>
    <property type="evidence" value="ECO:0007669"/>
    <property type="project" value="InterPro"/>
</dbReference>
<evidence type="ECO:0000259" key="5">
    <source>
        <dbReference type="Pfam" id="PF03081"/>
    </source>
</evidence>
<feature type="region of interest" description="Disordered" evidence="4">
    <location>
        <begin position="206"/>
        <end position="241"/>
    </location>
</feature>
<organism evidence="6 7">
    <name type="scientific">Dillenia turbinata</name>
    <dbReference type="NCBI Taxonomy" id="194707"/>
    <lineage>
        <taxon>Eukaryota</taxon>
        <taxon>Viridiplantae</taxon>
        <taxon>Streptophyta</taxon>
        <taxon>Embryophyta</taxon>
        <taxon>Tracheophyta</taxon>
        <taxon>Spermatophyta</taxon>
        <taxon>Magnoliopsida</taxon>
        <taxon>eudicotyledons</taxon>
        <taxon>Gunneridae</taxon>
        <taxon>Pentapetalae</taxon>
        <taxon>Dilleniales</taxon>
        <taxon>Dilleniaceae</taxon>
        <taxon>Dillenia</taxon>
    </lineage>
</organism>
<dbReference type="InterPro" id="IPR016159">
    <property type="entry name" value="Cullin_repeat-like_dom_sf"/>
</dbReference>
<comment type="similarity">
    <text evidence="1 3">Belongs to the EXO70 family.</text>
</comment>
<evidence type="ECO:0000313" key="6">
    <source>
        <dbReference type="EMBL" id="KAK6922450.1"/>
    </source>
</evidence>
<keyword evidence="7" id="KW-1185">Reference proteome</keyword>
<feature type="compositionally biased region" description="Low complexity" evidence="4">
    <location>
        <begin position="9"/>
        <end position="22"/>
    </location>
</feature>
<dbReference type="GO" id="GO:0000145">
    <property type="term" value="C:exocyst"/>
    <property type="evidence" value="ECO:0007669"/>
    <property type="project" value="InterPro"/>
</dbReference>
<dbReference type="InterPro" id="IPR004140">
    <property type="entry name" value="Exo70"/>
</dbReference>
<name>A0AAN8UUW7_9MAGN</name>
<protein>
    <recommendedName>
        <fullName evidence="3">Exocyst subunit Exo70 family protein</fullName>
    </recommendedName>
</protein>
<dbReference type="Pfam" id="PF03081">
    <property type="entry name" value="Exo70_C"/>
    <property type="match status" value="1"/>
</dbReference>
<feature type="domain" description="Exocyst complex subunit Exo70 C-terminal" evidence="5">
    <location>
        <begin position="307"/>
        <end position="694"/>
    </location>
</feature>
<feature type="compositionally biased region" description="Basic and acidic residues" evidence="4">
    <location>
        <begin position="33"/>
        <end position="55"/>
    </location>
</feature>
<sequence>METTPPEKSSSSSPDNQNVVSSEPESSNTLIENEDRKHPDVEGEIKEVHVEHEESSSAAPGGDAGEEDSNLDSVSDEIDRFLSLLSSMKDKSTPPDIPDYVDVFCKLVEMQIFTYDSGDASARFGCNPDEDSRFLESVNRISKLTNEITQFRSANTYYMVSLNRTSSVLQLAMTFLEDEFRALLEVSNSEGLKNEDSNARALKAKQPSFNFNSNSNSNQESSNGLPKTESDNPEENSSPYSPEVVARLNKIAIAMISGGFEAECCHVYIMIRHHTMREAMSRMGFEKMSLDDVHKMNWDYLEQEINRWCNIVKETLTLVFSTERNLIEAVFSEYPSIYQTHFKDLARNVIIKLLNFAEGVSMTKQALEKLFRVLDMFETLRDLNLKINEASYSDEEWENELKSEICTPASRLGEMAYCIFCDLEGSIKRDTGKTPVPFGGHHPMIRWIINYLRVLSDYKDSMEELFELHQKSNEQHDETAESDDPLNDSKTLHPSNNNNKNHRNNHNQKTKKMSGFRAQWMLIMDCVDKVAEAKSKLYKDPSLRYIFLMNNGRYMLQKIKESSEMQELVGDAWMKKWSSDLRTFHKNYQRETWGRLLQCLNQEGLQVNGKVYKPALKERFKNFNAMFDEIHKTQGQWVVTDSQLQSELRVSISAVIIPAYRSFLARFSQYLDPGRQTEKYIKLQPEDIENAIEELFEGSGHLSMARKKT</sequence>
<dbReference type="SUPFAM" id="SSF74788">
    <property type="entry name" value="Cullin repeat-like"/>
    <property type="match status" value="1"/>
</dbReference>
<dbReference type="GO" id="GO:0015031">
    <property type="term" value="P:protein transport"/>
    <property type="evidence" value="ECO:0007669"/>
    <property type="project" value="UniProtKB-KW"/>
</dbReference>
<feature type="compositionally biased region" description="Basic residues" evidence="4">
    <location>
        <begin position="500"/>
        <end position="510"/>
    </location>
</feature>
<keyword evidence="2 3" id="KW-0813">Transport</keyword>
<dbReference type="InterPro" id="IPR046364">
    <property type="entry name" value="Exo70_C"/>
</dbReference>
<dbReference type="Gene3D" id="1.20.1280.170">
    <property type="entry name" value="Exocyst complex component Exo70"/>
    <property type="match status" value="1"/>
</dbReference>
<feature type="region of interest" description="Disordered" evidence="4">
    <location>
        <begin position="1"/>
        <end position="72"/>
    </location>
</feature>
<evidence type="ECO:0000256" key="2">
    <source>
        <dbReference type="ARBA" id="ARBA00022448"/>
    </source>
</evidence>
<dbReference type="Proteomes" id="UP001370490">
    <property type="component" value="Unassembled WGS sequence"/>
</dbReference>